<dbReference type="CDD" id="cd23622">
    <property type="entry name" value="TFP_LU_ECD_TEX101_rpt1"/>
    <property type="match status" value="1"/>
</dbReference>
<dbReference type="SUPFAM" id="SSF57302">
    <property type="entry name" value="Snake toxin-like"/>
    <property type="match status" value="1"/>
</dbReference>
<dbReference type="InterPro" id="IPR045860">
    <property type="entry name" value="Snake_toxin-like_sf"/>
</dbReference>
<reference evidence="8" key="1">
    <citation type="submission" date="2009-11" db="EMBL/GenBank/DDBJ databases">
        <authorList>
            <consortium name="Porcine genome sequencing project"/>
        </authorList>
    </citation>
    <scope>NUCLEOTIDE SEQUENCE [LARGE SCALE GENOMIC DNA]</scope>
    <source>
        <strain evidence="8">Duroc</strain>
    </source>
</reference>
<dbReference type="Pfam" id="PF00021">
    <property type="entry name" value="UPAR_LY6"/>
    <property type="match status" value="2"/>
</dbReference>
<dbReference type="VGNC" id="VGNC:93891">
    <property type="gene designation" value="TEX101"/>
</dbReference>
<sequence>MEYYSAIKRNEIPAFLATWMNLEIIILSEVTAQKLPCQRSTFMGLESDPMYTFNWTTDNVEICDNGALCQETVLIIRSGRTETAILATKGCSSEGTPAITFIQHSPPPGIVTISYNNYCDDPLCNNRENLYEIWPEPATLHCPTCVALGNCLSAPSLPCPNDTNRCYQGKLQVTGGGINSPLEIKGCTAITGCRIMSGIFTIGPLWVKETCPFKSLTPRKVQSGAMWLPTSYWSLELPLLLLLPLLVH</sequence>
<dbReference type="PANTHER" id="PTHR16529">
    <property type="entry name" value="CD177 ANTIGEN"/>
    <property type="match status" value="1"/>
</dbReference>
<organism evidence="7 8">
    <name type="scientific">Sus scrofa</name>
    <name type="common">Pig</name>
    <dbReference type="NCBI Taxonomy" id="9823"/>
    <lineage>
        <taxon>Eukaryota</taxon>
        <taxon>Metazoa</taxon>
        <taxon>Chordata</taxon>
        <taxon>Craniata</taxon>
        <taxon>Vertebrata</taxon>
        <taxon>Euteleostomi</taxon>
        <taxon>Mammalia</taxon>
        <taxon>Eutheria</taxon>
        <taxon>Laurasiatheria</taxon>
        <taxon>Artiodactyla</taxon>
        <taxon>Suina</taxon>
        <taxon>Suidae</taxon>
        <taxon>Sus</taxon>
    </lineage>
</organism>
<dbReference type="CDD" id="cd23634">
    <property type="entry name" value="TFP_LU_ECD_TEX101_rpt2"/>
    <property type="match status" value="1"/>
</dbReference>
<dbReference type="InParanoid" id="A0A287AE72"/>
<dbReference type="STRING" id="9823.ENSSSCP00000042315"/>
<dbReference type="GeneTree" id="ENSGT00530000063351"/>
<dbReference type="GO" id="GO:1901317">
    <property type="term" value="P:regulation of flagellated sperm motility"/>
    <property type="evidence" value="ECO:0000318"/>
    <property type="project" value="GO_Central"/>
</dbReference>
<evidence type="ECO:0000313" key="9">
    <source>
        <dbReference type="VGNC" id="VGNC:93891"/>
    </source>
</evidence>
<keyword evidence="5" id="KW-0325">Glycoprotein</keyword>
<reference evidence="7" key="2">
    <citation type="journal article" date="2020" name="Gigascience">
        <title>An improved pig reference genome sequence to enable pig genetics and genomics research.</title>
        <authorList>
            <person name="Warr A."/>
            <person name="Affara N."/>
            <person name="Aken B."/>
            <person name="Beiki H."/>
            <person name="Bickhart D.M."/>
            <person name="Billis K."/>
            <person name="Chow W."/>
            <person name="Eory L."/>
            <person name="Finlayson H.A."/>
            <person name="Flicek P."/>
            <person name="Giron C.G."/>
            <person name="Griffin D.K."/>
            <person name="Hall R."/>
            <person name="Hannum G."/>
            <person name="Hourlier T."/>
            <person name="Howe K."/>
            <person name="Hume D.A."/>
            <person name="Izuogu O."/>
            <person name="Kim K."/>
            <person name="Koren S."/>
            <person name="Liu H."/>
            <person name="Manchanda N."/>
            <person name="Martin F.J."/>
            <person name="Nonneman D.J."/>
            <person name="O'Connor R.E."/>
            <person name="Phillippy A.M."/>
            <person name="Rohrer G.A."/>
            <person name="Rosen B.D."/>
            <person name="Rund L.A."/>
            <person name="Sargent C.A."/>
            <person name="Schook L.B."/>
            <person name="Schroeder S.G."/>
            <person name="Schwartz A.S."/>
            <person name="Skinner B.M."/>
            <person name="Talbot R."/>
            <person name="Tseng E."/>
            <person name="Tuggle C.K."/>
            <person name="Watson M."/>
            <person name="Smith T.P.L."/>
            <person name="Archibald A.L."/>
        </authorList>
    </citation>
    <scope>NUCLEOTIDE SEQUENCE [LARGE SCALE GENOMIC DNA]</scope>
    <source>
        <strain evidence="7">Duroc</strain>
    </source>
</reference>
<dbReference type="AlphaFoldDB" id="A0A287AE72"/>
<dbReference type="Reactome" id="R-SSC-163125">
    <property type="pathway name" value="Post-translational modification: synthesis of GPI-anchored proteins"/>
</dbReference>
<comment type="subcellular location">
    <subcellularLocation>
        <location evidence="1">Cell membrane</location>
    </subcellularLocation>
</comment>
<dbReference type="ExpressionAtlas" id="A0A287AE72">
    <property type="expression patterns" value="baseline"/>
</dbReference>
<evidence type="ECO:0000256" key="2">
    <source>
        <dbReference type="ARBA" id="ARBA00022475"/>
    </source>
</evidence>
<gene>
    <name evidence="7 9" type="primary">TEX101</name>
</gene>
<keyword evidence="3" id="KW-0732">Signal</keyword>
<dbReference type="GO" id="GO:0007339">
    <property type="term" value="P:binding of sperm to zona pellucida"/>
    <property type="evidence" value="ECO:0000318"/>
    <property type="project" value="GO_Central"/>
</dbReference>
<reference evidence="7" key="4">
    <citation type="submission" date="2025-09" db="UniProtKB">
        <authorList>
            <consortium name="Ensembl"/>
        </authorList>
    </citation>
    <scope>IDENTIFICATION</scope>
</reference>
<evidence type="ECO:0007829" key="10">
    <source>
        <dbReference type="PeptideAtlas" id="A0A287AE72"/>
    </source>
</evidence>
<protein>
    <submittedName>
        <fullName evidence="7">Testis expressed 101</fullName>
    </submittedName>
</protein>
<evidence type="ECO:0000313" key="8">
    <source>
        <dbReference type="Proteomes" id="UP000008227"/>
    </source>
</evidence>
<keyword evidence="8" id="KW-1185">Reference proteome</keyword>
<keyword evidence="10" id="KW-1267">Proteomics identification</keyword>
<dbReference type="PANTHER" id="PTHR16529:SF3">
    <property type="entry name" value="TESTIS-EXPRESSED PROTEIN 101"/>
    <property type="match status" value="1"/>
</dbReference>
<keyword evidence="4" id="KW-0472">Membrane</keyword>
<dbReference type="InterPro" id="IPR016054">
    <property type="entry name" value="LY6_UPA_recep-like"/>
</dbReference>
<dbReference type="FunCoup" id="A0A287AE72">
    <property type="interactions" value="343"/>
</dbReference>
<proteinExistence type="evidence at protein level"/>
<evidence type="ECO:0000256" key="3">
    <source>
        <dbReference type="ARBA" id="ARBA00022729"/>
    </source>
</evidence>
<keyword evidence="2" id="KW-1003">Cell membrane</keyword>
<evidence type="ECO:0000256" key="1">
    <source>
        <dbReference type="ARBA" id="ARBA00004236"/>
    </source>
</evidence>
<name>A0A287AE72_PIG</name>
<dbReference type="Gene3D" id="2.10.60.10">
    <property type="entry name" value="CD59"/>
    <property type="match status" value="1"/>
</dbReference>
<evidence type="ECO:0000259" key="6">
    <source>
        <dbReference type="Pfam" id="PF00021"/>
    </source>
</evidence>
<evidence type="ECO:0000256" key="5">
    <source>
        <dbReference type="ARBA" id="ARBA00023180"/>
    </source>
</evidence>
<dbReference type="Bgee" id="ENSSSCG00000003052">
    <property type="expression patterns" value="Expressed in testis and 5 other cell types or tissues"/>
</dbReference>
<dbReference type="GO" id="GO:0044853">
    <property type="term" value="C:plasma membrane raft"/>
    <property type="evidence" value="ECO:0000318"/>
    <property type="project" value="GO_Central"/>
</dbReference>
<feature type="domain" description="UPAR/Ly6" evidence="6">
    <location>
        <begin position="58"/>
        <end position="126"/>
    </location>
</feature>
<evidence type="ECO:0000256" key="4">
    <source>
        <dbReference type="ARBA" id="ARBA00023136"/>
    </source>
</evidence>
<dbReference type="InterPro" id="IPR051899">
    <property type="entry name" value="Fert-Immune_med_protein"/>
</dbReference>
<accession>A0A287AE72</accession>
<reference evidence="7" key="3">
    <citation type="submission" date="2025-08" db="UniProtKB">
        <authorList>
            <consortium name="Ensembl"/>
        </authorList>
    </citation>
    <scope>IDENTIFICATION</scope>
</reference>
<dbReference type="SMR" id="A0A287AE72"/>
<dbReference type="Ensembl" id="ENSSSCT00000041547.2">
    <property type="protein sequence ID" value="ENSSSCP00000042315.1"/>
    <property type="gene ID" value="ENSSSCG00000003052.5"/>
</dbReference>
<dbReference type="Proteomes" id="UP000008227">
    <property type="component" value="Chromosome 6"/>
</dbReference>
<feature type="domain" description="UPAR/Ly6" evidence="6">
    <location>
        <begin position="139"/>
        <end position="216"/>
    </location>
</feature>
<evidence type="ECO:0000313" key="7">
    <source>
        <dbReference type="Ensembl" id="ENSSSCP00000042315.1"/>
    </source>
</evidence>